<dbReference type="Gene3D" id="2.60.120.10">
    <property type="entry name" value="Jelly Rolls"/>
    <property type="match status" value="1"/>
</dbReference>
<sequence length="113" mass="13172">MSIRDINNTEHYNWGEACDGWHLLKTDSLSVIQEKMPAGTEESYHYHTKTQQLFYILKGTATFETENGTFTVHERQSFHIEPELKHHILNKSSEDLEFLVISEPKSHGDRINL</sequence>
<reference evidence="3 4" key="1">
    <citation type="submission" date="2016-06" db="EMBL/GenBank/DDBJ databases">
        <title>Revisiting the taxonomy of the Elizabethkingia Genus based on Whole-Genome Sequencing, Optical Mapping, and MALDI-TOF.</title>
        <authorList>
            <person name="Nicholson A.C."/>
        </authorList>
    </citation>
    <scope>NUCLEOTIDE SEQUENCE [LARGE SCALE GENOMIC DNA]</scope>
    <source>
        <strain evidence="3 4">G4070</strain>
    </source>
</reference>
<dbReference type="InterPro" id="IPR013096">
    <property type="entry name" value="Cupin_2"/>
</dbReference>
<feature type="domain" description="Cupin type-2" evidence="2">
    <location>
        <begin position="35"/>
        <end position="101"/>
    </location>
</feature>
<dbReference type="InterPro" id="IPR011051">
    <property type="entry name" value="RmlC_Cupin_sf"/>
</dbReference>
<organism evidence="3 4">
    <name type="scientific">Elizabethkingia occulta</name>
    <dbReference type="NCBI Taxonomy" id="1867263"/>
    <lineage>
        <taxon>Bacteria</taxon>
        <taxon>Pseudomonadati</taxon>
        <taxon>Bacteroidota</taxon>
        <taxon>Flavobacteriia</taxon>
        <taxon>Flavobacteriales</taxon>
        <taxon>Weeksellaceae</taxon>
        <taxon>Elizabethkingia</taxon>
    </lineage>
</organism>
<dbReference type="AlphaFoldDB" id="A0A1T3MNV6"/>
<accession>A0A1T3MNV6</accession>
<dbReference type="Proteomes" id="UP000190813">
    <property type="component" value="Unassembled WGS sequence"/>
</dbReference>
<evidence type="ECO:0000259" key="2">
    <source>
        <dbReference type="Pfam" id="PF07883"/>
    </source>
</evidence>
<dbReference type="PANTHER" id="PTHR35848">
    <property type="entry name" value="OXALATE-BINDING PROTEIN"/>
    <property type="match status" value="1"/>
</dbReference>
<name>A0A1T3MNV6_9FLAO</name>
<dbReference type="PANTHER" id="PTHR35848:SF9">
    <property type="entry name" value="SLL1358 PROTEIN"/>
    <property type="match status" value="1"/>
</dbReference>
<evidence type="ECO:0000256" key="1">
    <source>
        <dbReference type="ARBA" id="ARBA00022723"/>
    </source>
</evidence>
<protein>
    <submittedName>
        <fullName evidence="3">Cupin</fullName>
    </submittedName>
</protein>
<keyword evidence="4" id="KW-1185">Reference proteome</keyword>
<dbReference type="SUPFAM" id="SSF51182">
    <property type="entry name" value="RmlC-like cupins"/>
    <property type="match status" value="1"/>
</dbReference>
<dbReference type="InterPro" id="IPR014710">
    <property type="entry name" value="RmlC-like_jellyroll"/>
</dbReference>
<dbReference type="GO" id="GO:0046872">
    <property type="term" value="F:metal ion binding"/>
    <property type="evidence" value="ECO:0007669"/>
    <property type="project" value="UniProtKB-KW"/>
</dbReference>
<keyword evidence="1" id="KW-0479">Metal-binding</keyword>
<dbReference type="EMBL" id="MAHX01000013">
    <property type="protein sequence ID" value="OPC66119.1"/>
    <property type="molecule type" value="Genomic_DNA"/>
</dbReference>
<proteinExistence type="predicted"/>
<evidence type="ECO:0000313" key="4">
    <source>
        <dbReference type="Proteomes" id="UP000190813"/>
    </source>
</evidence>
<dbReference type="InterPro" id="IPR051610">
    <property type="entry name" value="GPI/OXD"/>
</dbReference>
<gene>
    <name evidence="3" type="ORF">BAZ10_02480</name>
</gene>
<dbReference type="Pfam" id="PF07883">
    <property type="entry name" value="Cupin_2"/>
    <property type="match status" value="1"/>
</dbReference>
<dbReference type="RefSeq" id="WP_078771676.1">
    <property type="nucleotide sequence ID" value="NZ_CBCSBR010000005.1"/>
</dbReference>
<evidence type="ECO:0000313" key="3">
    <source>
        <dbReference type="EMBL" id="OPC66119.1"/>
    </source>
</evidence>
<comment type="caution">
    <text evidence="3">The sequence shown here is derived from an EMBL/GenBank/DDBJ whole genome shotgun (WGS) entry which is preliminary data.</text>
</comment>